<dbReference type="AlphaFoldDB" id="A0A835YK73"/>
<dbReference type="PANTHER" id="PTHR20991:SF0">
    <property type="entry name" value="PROTEIN PTHB1"/>
    <property type="match status" value="1"/>
</dbReference>
<comment type="caution">
    <text evidence="5">The sequence shown here is derived from an EMBL/GenBank/DDBJ whole genome shotgun (WGS) entry which is preliminary data.</text>
</comment>
<dbReference type="GO" id="GO:0034464">
    <property type="term" value="C:BBSome"/>
    <property type="evidence" value="ECO:0007669"/>
    <property type="project" value="InterPro"/>
</dbReference>
<gene>
    <name evidence="5" type="ORF">JKP88DRAFT_333592</name>
</gene>
<accession>A0A835YK73</accession>
<feature type="domain" description="PTHB1 N-terminal" evidence="2">
    <location>
        <begin position="26"/>
        <end position="306"/>
    </location>
</feature>
<feature type="domain" description="PTHB1 platform" evidence="3">
    <location>
        <begin position="563"/>
        <end position="661"/>
    </location>
</feature>
<dbReference type="GO" id="GO:0016020">
    <property type="term" value="C:membrane"/>
    <property type="evidence" value="ECO:0007669"/>
    <property type="project" value="TreeGrafter"/>
</dbReference>
<proteinExistence type="predicted"/>
<dbReference type="Proteomes" id="UP000664859">
    <property type="component" value="Unassembled WGS sequence"/>
</dbReference>
<dbReference type="Pfam" id="PF23337">
    <property type="entry name" value="PTHB1_pf"/>
    <property type="match status" value="1"/>
</dbReference>
<evidence type="ECO:0000313" key="6">
    <source>
        <dbReference type="Proteomes" id="UP000664859"/>
    </source>
</evidence>
<feature type="region of interest" description="Disordered" evidence="1">
    <location>
        <begin position="405"/>
        <end position="437"/>
    </location>
</feature>
<dbReference type="OrthoDB" id="10262646at2759"/>
<name>A0A835YK73_9STRA</name>
<dbReference type="InterPro" id="IPR055364">
    <property type="entry name" value="PTHB1_CtH_dom"/>
</dbReference>
<evidence type="ECO:0000259" key="2">
    <source>
        <dbReference type="Pfam" id="PF14727"/>
    </source>
</evidence>
<evidence type="ECO:0000259" key="3">
    <source>
        <dbReference type="Pfam" id="PF23337"/>
    </source>
</evidence>
<dbReference type="EMBL" id="JAFCMP010000530">
    <property type="protein sequence ID" value="KAG5177001.1"/>
    <property type="molecule type" value="Genomic_DNA"/>
</dbReference>
<dbReference type="InterPro" id="IPR055362">
    <property type="entry name" value="PTHB1_pf_dom"/>
</dbReference>
<feature type="compositionally biased region" description="Basic and acidic residues" evidence="1">
    <location>
        <begin position="927"/>
        <end position="947"/>
    </location>
</feature>
<feature type="compositionally biased region" description="Gly residues" evidence="1">
    <location>
        <begin position="873"/>
        <end position="883"/>
    </location>
</feature>
<evidence type="ECO:0000256" key="1">
    <source>
        <dbReference type="SAM" id="MobiDB-lite"/>
    </source>
</evidence>
<keyword evidence="6" id="KW-1185">Reference proteome</keyword>
<feature type="compositionally biased region" description="Acidic residues" evidence="1">
    <location>
        <begin position="411"/>
        <end position="430"/>
    </location>
</feature>
<feature type="domain" description="PTHB1 C-terminal helix bundle" evidence="4">
    <location>
        <begin position="847"/>
        <end position="903"/>
    </location>
</feature>
<evidence type="ECO:0000313" key="5">
    <source>
        <dbReference type="EMBL" id="KAG5177001.1"/>
    </source>
</evidence>
<dbReference type="Pfam" id="PF23339">
    <property type="entry name" value="PTHB1_CtH"/>
    <property type="match status" value="1"/>
</dbReference>
<sequence length="947" mass="96064">MCIGNVDNDASGDVKIVVGSFQGVVKAYEHALGEAGAHFTAYNMVCGAFGGVERDLIAVQSMDGRLQVFEQDAHAFTRRLGAAALLPGPLCYVARTDSIVTATSDLCLECYRYQALAAPAGGGGGGGAGGAAGGRAPVADWSLRLGEGVRDLFVAKYSGALGPNSIDIVAVGEQTLFVVKEHGALRSHKLLDFTPAAAAKYVTAAGDPTLLGRDVSQASTAVLRVHCYCWQDVMGAHVASEGLLLATHEGRLLVYRGAQLVWGARMAAGRAPVVALAVAALGGTAGMIVALDDAGQLDVLYLGTDPPAASVAAPDDAKELDYAAMDAEHRRLLQIIRRSQAPSLDAPEGPRLTIRAEVLGASESARLYTARCQAPSPPEKCSAGSTNGAAAGFLTRLPACFSPAAAQAAGADDDDDSDDGGGDGAPDDADGPQHMKPPVTTVQLHISYSGAEAVRGAALSVALPVGLCFAAPPPAELPPIPPSTSAATDGAAGAAVTVRLRIRAHTDALPDGLDCEAVVVAHGSGGGGGGGVRTARAAFRLPLAAVCMPAAAAAKAAATAAGAAAAGDADFKLTLDTNRGPVPVATLFGDVLETAGEQRGGAVVLALWPRAAAAAAGPPTEVTLLVSKSAGRYRIQSRCLPAMWVVAEELVRRLNAQFGGGAKGDAAARPGSPPAAAPFAVAYGDPLPLQDVFAAMDERFSSAYAARPSPPLLGTRTAIDAHAADAACAARPSLLAPSRSPRRRWRQELARALSELNDAAHQFRVIEKRLLVRFKAQHAQAGLRRAGTALACCLQLLCMLARLRFALDARAAAALAAHLRLRQCAACDDGGDAGGGGGGGSGGGGAEGWEEAVDAGMVHLLRTSLAKTASEEGGAGGGGGGYGAPPADTEGLKKHLGMVLDRLSKGAQLLLPQKAALRTPPPPDAGAQEHKGDSKDNDSGGSMDGER</sequence>
<feature type="region of interest" description="Disordered" evidence="1">
    <location>
        <begin position="869"/>
        <end position="889"/>
    </location>
</feature>
<dbReference type="Pfam" id="PF14727">
    <property type="entry name" value="PHTB1_N"/>
    <property type="match status" value="1"/>
</dbReference>
<organism evidence="5 6">
    <name type="scientific">Tribonema minus</name>
    <dbReference type="NCBI Taxonomy" id="303371"/>
    <lineage>
        <taxon>Eukaryota</taxon>
        <taxon>Sar</taxon>
        <taxon>Stramenopiles</taxon>
        <taxon>Ochrophyta</taxon>
        <taxon>PX clade</taxon>
        <taxon>Xanthophyceae</taxon>
        <taxon>Tribonematales</taxon>
        <taxon>Tribonemataceae</taxon>
        <taxon>Tribonema</taxon>
    </lineage>
</organism>
<dbReference type="InterPro" id="IPR026511">
    <property type="entry name" value="PTHB1"/>
</dbReference>
<dbReference type="PANTHER" id="PTHR20991">
    <property type="entry name" value="PARATHYROID HORMONE-RESPONSIVE B1 GENE"/>
    <property type="match status" value="1"/>
</dbReference>
<dbReference type="GO" id="GO:0060271">
    <property type="term" value="P:cilium assembly"/>
    <property type="evidence" value="ECO:0007669"/>
    <property type="project" value="TreeGrafter"/>
</dbReference>
<dbReference type="InterPro" id="IPR028073">
    <property type="entry name" value="PHTB1_N_dom"/>
</dbReference>
<protein>
    <submittedName>
        <fullName evidence="5">Bardet-Biedl syndrome 9, parathyroid hormone-responsive B1</fullName>
    </submittedName>
</protein>
<reference evidence="5" key="1">
    <citation type="submission" date="2021-02" db="EMBL/GenBank/DDBJ databases">
        <title>First Annotated Genome of the Yellow-green Alga Tribonema minus.</title>
        <authorList>
            <person name="Mahan K.M."/>
        </authorList>
    </citation>
    <scope>NUCLEOTIDE SEQUENCE</scope>
    <source>
        <strain evidence="5">UTEX B ZZ1240</strain>
    </source>
</reference>
<evidence type="ECO:0000259" key="4">
    <source>
        <dbReference type="Pfam" id="PF23339"/>
    </source>
</evidence>
<feature type="region of interest" description="Disordered" evidence="1">
    <location>
        <begin position="910"/>
        <end position="947"/>
    </location>
</feature>